<reference evidence="1" key="2">
    <citation type="journal article" date="2022" name="New Phytol.">
        <title>Evolutionary transition to the ectomycorrhizal habit in the genomes of a hyperdiverse lineage of mushroom-forming fungi.</title>
        <authorList>
            <person name="Looney B."/>
            <person name="Miyauchi S."/>
            <person name="Morin E."/>
            <person name="Drula E."/>
            <person name="Courty P.E."/>
            <person name="Kohler A."/>
            <person name="Kuo A."/>
            <person name="LaButti K."/>
            <person name="Pangilinan J."/>
            <person name="Lipzen A."/>
            <person name="Riley R."/>
            <person name="Andreopoulos W."/>
            <person name="He G."/>
            <person name="Johnson J."/>
            <person name="Nolan M."/>
            <person name="Tritt A."/>
            <person name="Barry K.W."/>
            <person name="Grigoriev I.V."/>
            <person name="Nagy L.G."/>
            <person name="Hibbett D."/>
            <person name="Henrissat B."/>
            <person name="Matheny P.B."/>
            <person name="Labbe J."/>
            <person name="Martin F.M."/>
        </authorList>
    </citation>
    <scope>NUCLEOTIDE SEQUENCE</scope>
    <source>
        <strain evidence="1">EC-137</strain>
    </source>
</reference>
<evidence type="ECO:0000313" key="1">
    <source>
        <dbReference type="EMBL" id="KAI0027397.1"/>
    </source>
</evidence>
<keyword evidence="2" id="KW-1185">Reference proteome</keyword>
<reference evidence="1" key="1">
    <citation type="submission" date="2021-02" db="EMBL/GenBank/DDBJ databases">
        <authorList>
            <consortium name="DOE Joint Genome Institute"/>
            <person name="Ahrendt S."/>
            <person name="Looney B.P."/>
            <person name="Miyauchi S."/>
            <person name="Morin E."/>
            <person name="Drula E."/>
            <person name="Courty P.E."/>
            <person name="Chicoki N."/>
            <person name="Fauchery L."/>
            <person name="Kohler A."/>
            <person name="Kuo A."/>
            <person name="Labutti K."/>
            <person name="Pangilinan J."/>
            <person name="Lipzen A."/>
            <person name="Riley R."/>
            <person name="Andreopoulos W."/>
            <person name="He G."/>
            <person name="Johnson J."/>
            <person name="Barry K.W."/>
            <person name="Grigoriev I.V."/>
            <person name="Nagy L."/>
            <person name="Hibbett D."/>
            <person name="Henrissat B."/>
            <person name="Matheny P.B."/>
            <person name="Labbe J."/>
            <person name="Martin F."/>
        </authorList>
    </citation>
    <scope>NUCLEOTIDE SEQUENCE</scope>
    <source>
        <strain evidence="1">EC-137</strain>
    </source>
</reference>
<dbReference type="EMBL" id="MU273912">
    <property type="protein sequence ID" value="KAI0027397.1"/>
    <property type="molecule type" value="Genomic_DNA"/>
</dbReference>
<comment type="caution">
    <text evidence="1">The sequence shown here is derived from an EMBL/GenBank/DDBJ whole genome shotgun (WGS) entry which is preliminary data.</text>
</comment>
<proteinExistence type="predicted"/>
<accession>A0ACB8Q6W7</accession>
<name>A0ACB8Q6W7_9AGAM</name>
<organism evidence="1 2">
    <name type="scientific">Vararia minispora EC-137</name>
    <dbReference type="NCBI Taxonomy" id="1314806"/>
    <lineage>
        <taxon>Eukaryota</taxon>
        <taxon>Fungi</taxon>
        <taxon>Dikarya</taxon>
        <taxon>Basidiomycota</taxon>
        <taxon>Agaricomycotina</taxon>
        <taxon>Agaricomycetes</taxon>
        <taxon>Russulales</taxon>
        <taxon>Lachnocladiaceae</taxon>
        <taxon>Vararia</taxon>
    </lineage>
</organism>
<protein>
    <submittedName>
        <fullName evidence="1">Uncharacterized protein</fullName>
    </submittedName>
</protein>
<sequence>MIPEAKRRALARRCQRASRLVRLIVFPHPDFTIPRSPPDPRSALIFSTTSSLFRDHAGFSRSVSWQSAERSSLGTARSRRFLSPDDAWERQTPRRTPTLNDPHRTKYGALALDRTGPPPSPSPSPAGRRNATRSAANVQPAARIRTLSEPTMTSPSPVKDKPRSVSQPVPACAAHGLGPPPPAKLLTPILEDAPEFSAMYPSFASSLNALRTTTSSPPPAQAKHIQAPFDASLTSDDAVENMSSHIGSLPSVVLTAASPVLNEASKDELELADPTRIFDPSMQYHQRPPSAGNQRRASMDANRSRRASDDSRQRRRRRSSTEMCQRRTSSESFRALGLDSFGGFMPCLDCETPPAPSSRSLHAYSPGWCVEAGRTAYHTPVSRMVGTLTPPRRAVNSPGRHVASDGSSIRRTAGQVPLSFSALSSPARLQDCPTRQQDSPALSLRSLYSYMLHPLSSPERTPARRASSPAASPKPQPPSQTHTRRASVESVLSAPDTTALTHAVLGLLDGADRLRTPQKATCTSVPRTPDGSRSVVCAPRTPDWSGPPLRTSDQPVYPPRTPDRAVRPFHTPDQSAPAPRTPVRGPRLKISTPALAAAVAPPDATSPTSDETAVELRRAWVGRVVERIARAVRGRGKDVKAAREDEVARQDKVGGILRRRAFSRIARRVVST</sequence>
<gene>
    <name evidence="1" type="ORF">K488DRAFT_90897</name>
</gene>
<dbReference type="Proteomes" id="UP000814128">
    <property type="component" value="Unassembled WGS sequence"/>
</dbReference>
<evidence type="ECO:0000313" key="2">
    <source>
        <dbReference type="Proteomes" id="UP000814128"/>
    </source>
</evidence>